<organism evidence="3 4">
    <name type="scientific">Candidatus Faecousia excrementigallinarum</name>
    <dbReference type="NCBI Taxonomy" id="2840806"/>
    <lineage>
        <taxon>Bacteria</taxon>
        <taxon>Bacillati</taxon>
        <taxon>Bacillota</taxon>
        <taxon>Clostridia</taxon>
        <taxon>Eubacteriales</taxon>
        <taxon>Oscillospiraceae</taxon>
        <taxon>Faecousia</taxon>
    </lineage>
</organism>
<dbReference type="NCBIfam" id="NF004476">
    <property type="entry name" value="PRK05813.1"/>
    <property type="match status" value="1"/>
</dbReference>
<dbReference type="AlphaFoldDB" id="A0A9D0Z608"/>
<dbReference type="PROSITE" id="PS50935">
    <property type="entry name" value="SSB"/>
    <property type="match status" value="2"/>
</dbReference>
<comment type="caution">
    <text evidence="3">The sequence shown here is derived from an EMBL/GenBank/DDBJ whole genome shotgun (WGS) entry which is preliminary data.</text>
</comment>
<dbReference type="Proteomes" id="UP000886796">
    <property type="component" value="Unassembled WGS sequence"/>
</dbReference>
<dbReference type="InterPro" id="IPR012340">
    <property type="entry name" value="NA-bd_OB-fold"/>
</dbReference>
<dbReference type="GO" id="GO:0003697">
    <property type="term" value="F:single-stranded DNA binding"/>
    <property type="evidence" value="ECO:0007669"/>
    <property type="project" value="InterPro"/>
</dbReference>
<dbReference type="Pfam" id="PF00436">
    <property type="entry name" value="SSB"/>
    <property type="match status" value="1"/>
</dbReference>
<dbReference type="Gene3D" id="2.40.50.140">
    <property type="entry name" value="Nucleic acid-binding proteins"/>
    <property type="match status" value="2"/>
</dbReference>
<gene>
    <name evidence="3" type="ORF">IAB74_08675</name>
</gene>
<reference evidence="3" key="1">
    <citation type="submission" date="2020-10" db="EMBL/GenBank/DDBJ databases">
        <authorList>
            <person name="Gilroy R."/>
        </authorList>
    </citation>
    <scope>NUCLEOTIDE SEQUENCE</scope>
    <source>
        <strain evidence="3">13361</strain>
    </source>
</reference>
<dbReference type="InterPro" id="IPR000424">
    <property type="entry name" value="Primosome_PriB/ssb"/>
</dbReference>
<proteinExistence type="predicted"/>
<evidence type="ECO:0000256" key="1">
    <source>
        <dbReference type="ARBA" id="ARBA00023125"/>
    </source>
</evidence>
<accession>A0A9D0Z608</accession>
<dbReference type="EMBL" id="DVFK01000114">
    <property type="protein sequence ID" value="HIQ68565.1"/>
    <property type="molecule type" value="Genomic_DNA"/>
</dbReference>
<dbReference type="SUPFAM" id="SSF50249">
    <property type="entry name" value="Nucleic acid-binding proteins"/>
    <property type="match status" value="1"/>
</dbReference>
<name>A0A9D0Z608_9FIRM</name>
<keyword evidence="1 2" id="KW-0238">DNA-binding</keyword>
<evidence type="ECO:0000256" key="2">
    <source>
        <dbReference type="PROSITE-ProRule" id="PRU00252"/>
    </source>
</evidence>
<reference evidence="3" key="2">
    <citation type="journal article" date="2021" name="PeerJ">
        <title>Extensive microbial diversity within the chicken gut microbiome revealed by metagenomics and culture.</title>
        <authorList>
            <person name="Gilroy R."/>
            <person name="Ravi A."/>
            <person name="Getino M."/>
            <person name="Pursley I."/>
            <person name="Horton D.L."/>
            <person name="Alikhan N.F."/>
            <person name="Baker D."/>
            <person name="Gharbi K."/>
            <person name="Hall N."/>
            <person name="Watson M."/>
            <person name="Adriaenssens E.M."/>
            <person name="Foster-Nyarko E."/>
            <person name="Jarju S."/>
            <person name="Secka A."/>
            <person name="Antonio M."/>
            <person name="Oren A."/>
            <person name="Chaudhuri R.R."/>
            <person name="La Ragione R."/>
            <person name="Hildebrand F."/>
            <person name="Pallen M.J."/>
        </authorList>
    </citation>
    <scope>NUCLEOTIDE SEQUENCE</scope>
    <source>
        <strain evidence="3">13361</strain>
    </source>
</reference>
<sequence>MEHTANSITLRGSLRELPQFSHENHGRRFYRFYLEVPRLSGTVDTLPVIAEEALVNALDPSAGDQISVTGQIRSYNQRSDGVRHLIIFVFAASLTVEGGEPINDVTLEGLICKVPTFRRTPLGREICDVMLAVPRAFRRADYLPCILWGRTALEISQCEVRDKIEICGRLQSREYTKLTEEGPTTRTAYEISALTARILTEEDSEENKA</sequence>
<protein>
    <submittedName>
        <fullName evidence="3">Single-stranded DNA-binding protein</fullName>
    </submittedName>
</protein>
<evidence type="ECO:0000313" key="3">
    <source>
        <dbReference type="EMBL" id="HIQ68565.1"/>
    </source>
</evidence>
<dbReference type="CDD" id="cd04496">
    <property type="entry name" value="SSB_OBF"/>
    <property type="match status" value="1"/>
</dbReference>
<evidence type="ECO:0000313" key="4">
    <source>
        <dbReference type="Proteomes" id="UP000886796"/>
    </source>
</evidence>